<dbReference type="Proteomes" id="UP001477947">
    <property type="component" value="Chromosome"/>
</dbReference>
<sequence length="69" mass="7904">MRKIKDGNVIYLVAKDENTMDLRCSDCGVVKNELDITVEVDNVTNRKVYKCECGCKTFTPQIDLDEFIL</sequence>
<gene>
    <name evidence="1" type="ORF">TPELB_23700</name>
</gene>
<accession>A0ABZ3FE06</accession>
<name>A0ABZ3FE06_9FIRM</name>
<organism evidence="1 2">
    <name type="scientific">Terrisporobacter petrolearius</name>
    <dbReference type="NCBI Taxonomy" id="1460447"/>
    <lineage>
        <taxon>Bacteria</taxon>
        <taxon>Bacillati</taxon>
        <taxon>Bacillota</taxon>
        <taxon>Clostridia</taxon>
        <taxon>Peptostreptococcales</taxon>
        <taxon>Peptostreptococcaceae</taxon>
        <taxon>Terrisporobacter</taxon>
    </lineage>
</organism>
<reference evidence="1 2" key="1">
    <citation type="submission" date="2024-04" db="EMBL/GenBank/DDBJ databases">
        <title>Isolation and characterization of novel acetogenic strains of the genera Terrisporobacter and Acetoanaerobium.</title>
        <authorList>
            <person name="Boeer T."/>
            <person name="Schueler M.A."/>
            <person name="Lueschen A."/>
            <person name="Eysell L."/>
            <person name="Droege J."/>
            <person name="Heinemann M."/>
            <person name="Engelhardt L."/>
            <person name="Basen M."/>
            <person name="Daniel R."/>
        </authorList>
    </citation>
    <scope>NUCLEOTIDE SEQUENCE [LARGE SCALE GENOMIC DNA]</scope>
    <source>
        <strain evidence="1 2">ELB</strain>
    </source>
</reference>
<dbReference type="RefSeq" id="WP_343337313.1">
    <property type="nucleotide sequence ID" value="NZ_CP154622.1"/>
</dbReference>
<keyword evidence="2" id="KW-1185">Reference proteome</keyword>
<evidence type="ECO:0000313" key="1">
    <source>
        <dbReference type="EMBL" id="XAM42057.1"/>
    </source>
</evidence>
<protein>
    <submittedName>
        <fullName evidence="1">Uncharacterized protein</fullName>
    </submittedName>
</protein>
<proteinExistence type="predicted"/>
<evidence type="ECO:0000313" key="2">
    <source>
        <dbReference type="Proteomes" id="UP001477947"/>
    </source>
</evidence>
<dbReference type="EMBL" id="CP154622">
    <property type="protein sequence ID" value="XAM42057.1"/>
    <property type="molecule type" value="Genomic_DNA"/>
</dbReference>